<gene>
    <name evidence="1" type="ORF">SAMN05660862_2951</name>
</gene>
<keyword evidence="2" id="KW-1185">Reference proteome</keyword>
<dbReference type="STRING" id="561061.SAMN05660862_2951"/>
<proteinExistence type="predicted"/>
<accession>A0A1X7KI41</accession>
<sequence length="157" mass="17262">MIQRIQTIWLLAAAVVLLGLFIFPYLNFIDLVGLGKKVSVTGVYSSVNNASVQESSSLLLTIFAAFVALFPVFIIFLFKNRKLQLLCIYAEIVLIAVLAIWMYSNANSVLSGISQGLQANNIGVGFFLLPVAVILLSFAIRGIRHDSKLIKSADRLR</sequence>
<name>A0A1X7KI41_9SPHI</name>
<protein>
    <submittedName>
        <fullName evidence="1">Uncharacterized protein</fullName>
    </submittedName>
</protein>
<dbReference type="Pfam" id="PF14126">
    <property type="entry name" value="DUF4293"/>
    <property type="match status" value="1"/>
</dbReference>
<dbReference type="OrthoDB" id="594989at2"/>
<evidence type="ECO:0000313" key="2">
    <source>
        <dbReference type="Proteomes" id="UP000192980"/>
    </source>
</evidence>
<evidence type="ECO:0000313" key="1">
    <source>
        <dbReference type="EMBL" id="SMG40986.1"/>
    </source>
</evidence>
<organism evidence="1 2">
    <name type="scientific">Sphingobacterium psychroaquaticum</name>
    <dbReference type="NCBI Taxonomy" id="561061"/>
    <lineage>
        <taxon>Bacteria</taxon>
        <taxon>Pseudomonadati</taxon>
        <taxon>Bacteroidota</taxon>
        <taxon>Sphingobacteriia</taxon>
        <taxon>Sphingobacteriales</taxon>
        <taxon>Sphingobacteriaceae</taxon>
        <taxon>Sphingobacterium</taxon>
    </lineage>
</organism>
<dbReference type="EMBL" id="FXAU01000005">
    <property type="protein sequence ID" value="SMG40986.1"/>
    <property type="molecule type" value="Genomic_DNA"/>
</dbReference>
<dbReference type="Proteomes" id="UP000192980">
    <property type="component" value="Unassembled WGS sequence"/>
</dbReference>
<dbReference type="RefSeq" id="WP_085473660.1">
    <property type="nucleotide sequence ID" value="NZ_CP038029.1"/>
</dbReference>
<dbReference type="AlphaFoldDB" id="A0A1X7KI41"/>
<dbReference type="InterPro" id="IPR025635">
    <property type="entry name" value="DUF4293"/>
</dbReference>
<reference evidence="1 2" key="1">
    <citation type="submission" date="2017-04" db="EMBL/GenBank/DDBJ databases">
        <authorList>
            <person name="Afonso C.L."/>
            <person name="Miller P.J."/>
            <person name="Scott M.A."/>
            <person name="Spackman E."/>
            <person name="Goraichik I."/>
            <person name="Dimitrov K.M."/>
            <person name="Suarez D.L."/>
            <person name="Swayne D.E."/>
        </authorList>
    </citation>
    <scope>NUCLEOTIDE SEQUENCE [LARGE SCALE GENOMIC DNA]</scope>
    <source>
        <strain evidence="1 2">DSM 22418</strain>
    </source>
</reference>